<dbReference type="Gene3D" id="3.30.559.30">
    <property type="entry name" value="Nonribosomal peptide synthetase, condensation domain"/>
    <property type="match status" value="1"/>
</dbReference>
<dbReference type="PANTHER" id="PTHR45398">
    <property type="match status" value="1"/>
</dbReference>
<dbReference type="Proteomes" id="UP000654345">
    <property type="component" value="Unassembled WGS sequence"/>
</dbReference>
<evidence type="ECO:0000313" key="3">
    <source>
        <dbReference type="EMBL" id="GHO60124.1"/>
    </source>
</evidence>
<dbReference type="PANTHER" id="PTHR45398:SF1">
    <property type="entry name" value="ENZYME, PUTATIVE (JCVI)-RELATED"/>
    <property type="match status" value="1"/>
</dbReference>
<dbReference type="CDD" id="cd19531">
    <property type="entry name" value="LCL_NRPS-like"/>
    <property type="match status" value="1"/>
</dbReference>
<reference evidence="3 4" key="1">
    <citation type="journal article" date="2021" name="Int. J. Syst. Evol. Microbiol.">
        <title>Reticulibacter mediterranei gen. nov., sp. nov., within the new family Reticulibacteraceae fam. nov., and Ktedonospora formicarum gen. nov., sp. nov., Ktedonobacter robiniae sp. nov., Dictyobacter formicarum sp. nov. and Dictyobacter arantiisoli sp. nov., belonging to the class Ktedonobacteria.</title>
        <authorList>
            <person name="Yabe S."/>
            <person name="Zheng Y."/>
            <person name="Wang C.M."/>
            <person name="Sakai Y."/>
            <person name="Abe K."/>
            <person name="Yokota A."/>
            <person name="Donadio S."/>
            <person name="Cavaletti L."/>
            <person name="Monciardini P."/>
        </authorList>
    </citation>
    <scope>NUCLEOTIDE SEQUENCE [LARGE SCALE GENOMIC DNA]</scope>
    <source>
        <strain evidence="3 4">SOSP1-30</strain>
    </source>
</reference>
<dbReference type="SUPFAM" id="SSF52777">
    <property type="entry name" value="CoA-dependent acyltransferases"/>
    <property type="match status" value="2"/>
</dbReference>
<dbReference type="InterPro" id="IPR001242">
    <property type="entry name" value="Condensation_dom"/>
</dbReference>
<feature type="domain" description="Condensation" evidence="2">
    <location>
        <begin position="18"/>
        <end position="463"/>
    </location>
</feature>
<keyword evidence="4" id="KW-1185">Reference proteome</keyword>
<sequence>MRGSDAPPMPALTAQAREGDIPLSFAQQRLWFLEQLDPENTAYLIPGVYQFKGMLNCAAFEYSLRELIWRHEILRTTFHVQSGQPQQVIHQTRSFCLPVIDLSGLSEQKREREARSLAVQEARQPCSLEQGPLLRVALARLDTRWHIVLLTMHHIISDAWSMQVLVRELNIVYQSLIRGAASPLETLPVQYADYALWQRRWLSGPVLQQHLDYWREQLRGARALALPTDHARPATRSTQGASVHFVLPADLSQQIRQLSQQEGVTLFMTLLAAFQTLLYRWSGEEDVVVGTDIANRTQVESEKLIGFFVNLLALRGNLGGAPQFRNVLRRVRESVLKAYAYQALPFEMLVEHLRLERTGQGTPLVNVLFVLQNIAVAREKLEDIQVEPLRNEVTSSKFDLALFLTNSTEGIGCTAVYSADLFEVHTIQTWMSRFEVLLHHIVARPDIVIDALEIHSEAEKEAMAQKKQRNRSSVMSGLRSVKGKEIRIP</sequence>
<evidence type="ECO:0000313" key="4">
    <source>
        <dbReference type="Proteomes" id="UP000654345"/>
    </source>
</evidence>
<accession>A0ABQ3V4L8</accession>
<evidence type="ECO:0000259" key="2">
    <source>
        <dbReference type="Pfam" id="PF00668"/>
    </source>
</evidence>
<gene>
    <name evidence="3" type="ORF">KSB_85990</name>
</gene>
<name>A0ABQ3V4L8_9CHLR</name>
<dbReference type="InterPro" id="IPR023213">
    <property type="entry name" value="CAT-like_dom_sf"/>
</dbReference>
<dbReference type="RefSeq" id="WP_201376293.1">
    <property type="nucleotide sequence ID" value="NZ_BNJG01000004.1"/>
</dbReference>
<comment type="caution">
    <text evidence="3">The sequence shown here is derived from an EMBL/GenBank/DDBJ whole genome shotgun (WGS) entry which is preliminary data.</text>
</comment>
<feature type="region of interest" description="Disordered" evidence="1">
    <location>
        <begin position="463"/>
        <end position="489"/>
    </location>
</feature>
<evidence type="ECO:0000256" key="1">
    <source>
        <dbReference type="SAM" id="MobiDB-lite"/>
    </source>
</evidence>
<dbReference type="Pfam" id="PF00668">
    <property type="entry name" value="Condensation"/>
    <property type="match status" value="1"/>
</dbReference>
<dbReference type="Gene3D" id="3.30.559.10">
    <property type="entry name" value="Chloramphenicol acetyltransferase-like domain"/>
    <property type="match status" value="1"/>
</dbReference>
<dbReference type="EMBL" id="BNJG01000004">
    <property type="protein sequence ID" value="GHO60124.1"/>
    <property type="molecule type" value="Genomic_DNA"/>
</dbReference>
<proteinExistence type="predicted"/>
<organism evidence="3 4">
    <name type="scientific">Ktedonobacter robiniae</name>
    <dbReference type="NCBI Taxonomy" id="2778365"/>
    <lineage>
        <taxon>Bacteria</taxon>
        <taxon>Bacillati</taxon>
        <taxon>Chloroflexota</taxon>
        <taxon>Ktedonobacteria</taxon>
        <taxon>Ktedonobacterales</taxon>
        <taxon>Ktedonobacteraceae</taxon>
        <taxon>Ktedonobacter</taxon>
    </lineage>
</organism>
<protein>
    <recommendedName>
        <fullName evidence="2">Condensation domain-containing protein</fullName>
    </recommendedName>
</protein>